<keyword evidence="4 6" id="KW-1133">Transmembrane helix</keyword>
<gene>
    <name evidence="7" type="ORF">NITHO_840008</name>
</gene>
<feature type="transmembrane region" description="Helical" evidence="6">
    <location>
        <begin position="76"/>
        <end position="95"/>
    </location>
</feature>
<dbReference type="GO" id="GO:0005886">
    <property type="term" value="C:plasma membrane"/>
    <property type="evidence" value="ECO:0007669"/>
    <property type="project" value="UniProtKB-SubCell"/>
</dbReference>
<evidence type="ECO:0000256" key="4">
    <source>
        <dbReference type="ARBA" id="ARBA00022989"/>
    </source>
</evidence>
<proteinExistence type="predicted"/>
<keyword evidence="2" id="KW-1003">Cell membrane</keyword>
<evidence type="ECO:0000256" key="6">
    <source>
        <dbReference type="SAM" id="Phobius"/>
    </source>
</evidence>
<keyword evidence="7" id="KW-0560">Oxidoreductase</keyword>
<dbReference type="InterPro" id="IPR005171">
    <property type="entry name" value="Cyt_c_oxidase_su4_prok"/>
</dbReference>
<dbReference type="RefSeq" id="WP_008481863.1">
    <property type="nucleotide sequence ID" value="NZ_CAGS01000720.1"/>
</dbReference>
<dbReference type="EC" id="1.9.3.1" evidence="7"/>
<keyword evidence="3 6" id="KW-0812">Transmembrane</keyword>
<feature type="transmembrane region" description="Helical" evidence="6">
    <location>
        <begin position="43"/>
        <end position="64"/>
    </location>
</feature>
<protein>
    <submittedName>
        <fullName evidence="7">Putative Cytochrome c oxidase, subunit IV</fullName>
        <ecNumber evidence="7">1.9.3.1</ecNumber>
    </submittedName>
</protein>
<evidence type="ECO:0000313" key="8">
    <source>
        <dbReference type="Proteomes" id="UP000004221"/>
    </source>
</evidence>
<name>I4ENC3_9BACT</name>
<dbReference type="EMBL" id="CAGS01000720">
    <property type="protein sequence ID" value="CCF86186.1"/>
    <property type="molecule type" value="Genomic_DNA"/>
</dbReference>
<keyword evidence="5 6" id="KW-0472">Membrane</keyword>
<evidence type="ECO:0000256" key="1">
    <source>
        <dbReference type="ARBA" id="ARBA00004651"/>
    </source>
</evidence>
<sequence>MSHSHAAEHAHPGAALYVKIGVVLAIITVVEVALYYIPALFGILIPALIILSTAKFILVVAYYMHLKFDDRIFTGFFLGGLGIATGTILALMALFENF</sequence>
<comment type="subcellular location">
    <subcellularLocation>
        <location evidence="1">Cell membrane</location>
        <topology evidence="1">Multi-pass membrane protein</topology>
    </subcellularLocation>
</comment>
<feature type="transmembrane region" description="Helical" evidence="6">
    <location>
        <begin position="16"/>
        <end position="37"/>
    </location>
</feature>
<dbReference type="Pfam" id="PF03626">
    <property type="entry name" value="COX4_pro"/>
    <property type="match status" value="1"/>
</dbReference>
<comment type="caution">
    <text evidence="7">The sequence shown here is derived from an EMBL/GenBank/DDBJ whole genome shotgun (WGS) entry which is preliminary data.</text>
</comment>
<keyword evidence="8" id="KW-1185">Reference proteome</keyword>
<evidence type="ECO:0000256" key="3">
    <source>
        <dbReference type="ARBA" id="ARBA00022692"/>
    </source>
</evidence>
<dbReference type="AlphaFoldDB" id="I4ENC3"/>
<dbReference type="OrthoDB" id="166901at2"/>
<reference evidence="7 8" key="1">
    <citation type="journal article" date="2012" name="ISME J.">
        <title>Nitrification expanded: discovery, physiology and genomics of a nitrite-oxidizing bacterium from the phylum Chloroflexi.</title>
        <authorList>
            <person name="Sorokin D.Y."/>
            <person name="Lucker S."/>
            <person name="Vejmelkova D."/>
            <person name="Kostrikina N.A."/>
            <person name="Kleerebezem R."/>
            <person name="Rijpstra W.I."/>
            <person name="Damste J.S."/>
            <person name="Le Paslier D."/>
            <person name="Muyzer G."/>
            <person name="Wagner M."/>
            <person name="van Loosdrecht M.C."/>
            <person name="Daims H."/>
        </authorList>
    </citation>
    <scope>NUCLEOTIDE SEQUENCE [LARGE SCALE GENOMIC DNA]</scope>
    <source>
        <strain evidence="8">none</strain>
    </source>
</reference>
<accession>I4ENC3</accession>
<dbReference type="Proteomes" id="UP000004221">
    <property type="component" value="Unassembled WGS sequence"/>
</dbReference>
<evidence type="ECO:0000256" key="5">
    <source>
        <dbReference type="ARBA" id="ARBA00023136"/>
    </source>
</evidence>
<dbReference type="GO" id="GO:0016491">
    <property type="term" value="F:oxidoreductase activity"/>
    <property type="evidence" value="ECO:0007669"/>
    <property type="project" value="UniProtKB-KW"/>
</dbReference>
<evidence type="ECO:0000313" key="7">
    <source>
        <dbReference type="EMBL" id="CCF86186.1"/>
    </source>
</evidence>
<organism evidence="7 8">
    <name type="scientific">Nitrolancea hollandica Lb</name>
    <dbReference type="NCBI Taxonomy" id="1129897"/>
    <lineage>
        <taxon>Bacteria</taxon>
        <taxon>Pseudomonadati</taxon>
        <taxon>Thermomicrobiota</taxon>
        <taxon>Thermomicrobia</taxon>
        <taxon>Sphaerobacterales</taxon>
        <taxon>Sphaerobacterineae</taxon>
        <taxon>Sphaerobacteraceae</taxon>
        <taxon>Nitrolancea</taxon>
    </lineage>
</organism>
<evidence type="ECO:0000256" key="2">
    <source>
        <dbReference type="ARBA" id="ARBA00022475"/>
    </source>
</evidence>